<proteinExistence type="inferred from homology"/>
<dbReference type="PANTHER" id="PTHR28004">
    <property type="entry name" value="ZGC:162816-RELATED"/>
    <property type="match status" value="1"/>
</dbReference>
<evidence type="ECO:0000313" key="5">
    <source>
        <dbReference type="Proteomes" id="UP000235826"/>
    </source>
</evidence>
<feature type="domain" description="D-serine dehydratase-like" evidence="3">
    <location>
        <begin position="246"/>
        <end position="353"/>
    </location>
</feature>
<dbReference type="EMBL" id="CP025791">
    <property type="protein sequence ID" value="AUP80278.1"/>
    <property type="molecule type" value="Genomic_DNA"/>
</dbReference>
<dbReference type="InterPro" id="IPR026956">
    <property type="entry name" value="D-ser_dehydrat-like_dom"/>
</dbReference>
<dbReference type="InterPro" id="IPR051466">
    <property type="entry name" value="D-amino_acid_metab_enzyme"/>
</dbReference>
<accession>A0A2K9PTX1</accession>
<organism evidence="4 5">
    <name type="scientific">Flavivirga eckloniae</name>
    <dbReference type="NCBI Taxonomy" id="1803846"/>
    <lineage>
        <taxon>Bacteria</taxon>
        <taxon>Pseudomonadati</taxon>
        <taxon>Bacteroidota</taxon>
        <taxon>Flavobacteriia</taxon>
        <taxon>Flavobacteriales</taxon>
        <taxon>Flavobacteriaceae</taxon>
        <taxon>Flavivirga</taxon>
    </lineage>
</organism>
<comment type="similarity">
    <text evidence="1">Belongs to the DSD1 family.</text>
</comment>
<dbReference type="Pfam" id="PF01168">
    <property type="entry name" value="Ala_racemase_N"/>
    <property type="match status" value="1"/>
</dbReference>
<dbReference type="Proteomes" id="UP000235826">
    <property type="component" value="Chromosome"/>
</dbReference>
<evidence type="ECO:0000313" key="4">
    <source>
        <dbReference type="EMBL" id="AUP80278.1"/>
    </source>
</evidence>
<dbReference type="InterPro" id="IPR029066">
    <property type="entry name" value="PLP-binding_barrel"/>
</dbReference>
<dbReference type="InterPro" id="IPR042208">
    <property type="entry name" value="D-ser_dehydrat-like_sf"/>
</dbReference>
<dbReference type="KEGG" id="fek:C1H87_16825"/>
<gene>
    <name evidence="4" type="ORF">C1H87_16825</name>
</gene>
<dbReference type="GO" id="GO:0008721">
    <property type="term" value="F:D-serine ammonia-lyase activity"/>
    <property type="evidence" value="ECO:0007669"/>
    <property type="project" value="TreeGrafter"/>
</dbReference>
<dbReference type="SMART" id="SM01119">
    <property type="entry name" value="D-ser_dehydrat"/>
    <property type="match status" value="1"/>
</dbReference>
<dbReference type="RefSeq" id="WP_102756930.1">
    <property type="nucleotide sequence ID" value="NZ_CP025791.1"/>
</dbReference>
<dbReference type="OrthoDB" id="9788869at2"/>
<evidence type="ECO:0000256" key="1">
    <source>
        <dbReference type="ARBA" id="ARBA00005323"/>
    </source>
</evidence>
<dbReference type="Gene3D" id="3.20.20.10">
    <property type="entry name" value="Alanine racemase"/>
    <property type="match status" value="1"/>
</dbReference>
<evidence type="ECO:0000256" key="2">
    <source>
        <dbReference type="ARBA" id="ARBA00023239"/>
    </source>
</evidence>
<reference evidence="4 5" key="1">
    <citation type="submission" date="2018-01" db="EMBL/GenBank/DDBJ databases">
        <title>Complete genome sequence of Flavivirga eckloniae ECD14 isolated from seaweed Ecklonia cava.</title>
        <authorList>
            <person name="Lee J.H."/>
            <person name="Baik K.S."/>
            <person name="Seong C.N."/>
        </authorList>
    </citation>
    <scope>NUCLEOTIDE SEQUENCE [LARGE SCALE GENOMIC DNA]</scope>
    <source>
        <strain evidence="4 5">ECD14</strain>
    </source>
</reference>
<dbReference type="GO" id="GO:0036088">
    <property type="term" value="P:D-serine catabolic process"/>
    <property type="evidence" value="ECO:0007669"/>
    <property type="project" value="TreeGrafter"/>
</dbReference>
<protein>
    <submittedName>
        <fullName evidence="4">Alanine racemase</fullName>
    </submittedName>
</protein>
<name>A0A2K9PTX1_9FLAO</name>
<dbReference type="Gene3D" id="2.40.37.20">
    <property type="entry name" value="D-serine dehydratase-like domain"/>
    <property type="match status" value="1"/>
</dbReference>
<evidence type="ECO:0000259" key="3">
    <source>
        <dbReference type="SMART" id="SM01119"/>
    </source>
</evidence>
<keyword evidence="2" id="KW-0456">Lyase</keyword>
<dbReference type="InterPro" id="IPR001608">
    <property type="entry name" value="Ala_racemase_N"/>
</dbReference>
<dbReference type="PANTHER" id="PTHR28004:SF2">
    <property type="entry name" value="D-SERINE DEHYDRATASE"/>
    <property type="match status" value="1"/>
</dbReference>
<dbReference type="SUPFAM" id="SSF51419">
    <property type="entry name" value="PLP-binding barrel"/>
    <property type="match status" value="1"/>
</dbReference>
<dbReference type="Pfam" id="PF14031">
    <property type="entry name" value="D-ser_dehydrat"/>
    <property type="match status" value="1"/>
</dbReference>
<dbReference type="AlphaFoldDB" id="A0A2K9PTX1"/>
<sequence>MITKPTLLIDEFKCKQNIANMFARSKQHHVTLRPHFKTHQSLEIGQWFKNVGVTKITVSSLDMASYFAKEWQDITVAFPVNILEIDVINTLVSKITLNILVEHKDSLEFLEKHLTHKINFYIKINIGNNRAGLRHYDLESIESILAFAKQSDKLNFIGFLGHAGQTYKCRGKAEILSVHYEAKTKLVTLKEQFKDTYPNVIASYGDTPSCSISEDFSGIDEIRPGNFALYDVMQAQIGSCELKQIAVAMVCPIVAIHPKQNELIIYGGGVHFSKDSINDKDHGTIYGLVVHKTSNGWGDIIPNTYVCALSQEHGIVKIPKTDINNYKIGDTILVLPIHSCMTANLMKAYYTLNGQVISMQS</sequence>
<keyword evidence="5" id="KW-1185">Reference proteome</keyword>